<proteinExistence type="predicted"/>
<dbReference type="EMBL" id="GBXM01078074">
    <property type="protein sequence ID" value="JAH30503.1"/>
    <property type="molecule type" value="Transcribed_RNA"/>
</dbReference>
<evidence type="ECO:0000313" key="1">
    <source>
        <dbReference type="EMBL" id="JAH30503.1"/>
    </source>
</evidence>
<protein>
    <submittedName>
        <fullName evidence="1">Uncharacterized protein</fullName>
    </submittedName>
</protein>
<organism evidence="1">
    <name type="scientific">Anguilla anguilla</name>
    <name type="common">European freshwater eel</name>
    <name type="synonym">Muraena anguilla</name>
    <dbReference type="NCBI Taxonomy" id="7936"/>
    <lineage>
        <taxon>Eukaryota</taxon>
        <taxon>Metazoa</taxon>
        <taxon>Chordata</taxon>
        <taxon>Craniata</taxon>
        <taxon>Vertebrata</taxon>
        <taxon>Euteleostomi</taxon>
        <taxon>Actinopterygii</taxon>
        <taxon>Neopterygii</taxon>
        <taxon>Teleostei</taxon>
        <taxon>Anguilliformes</taxon>
        <taxon>Anguillidae</taxon>
        <taxon>Anguilla</taxon>
    </lineage>
</organism>
<sequence length="84" mass="9989">MGQWQKWLVSRCCSSAYWQIQSVFRQMLARLPLVYHRFIFRQATVGPSLIFSYLRTVKCSPLNQLLQSLYESTIVRLDWCKLLS</sequence>
<name>A0A0E9RQ70_ANGAN</name>
<accession>A0A0E9RQ70</accession>
<dbReference type="AlphaFoldDB" id="A0A0E9RQ70"/>
<reference evidence="1" key="2">
    <citation type="journal article" date="2015" name="Fish Shellfish Immunol.">
        <title>Early steps in the European eel (Anguilla anguilla)-Vibrio vulnificus interaction in the gills: Role of the RtxA13 toxin.</title>
        <authorList>
            <person name="Callol A."/>
            <person name="Pajuelo D."/>
            <person name="Ebbesson L."/>
            <person name="Teles M."/>
            <person name="MacKenzie S."/>
            <person name="Amaro C."/>
        </authorList>
    </citation>
    <scope>NUCLEOTIDE SEQUENCE</scope>
</reference>
<reference evidence="1" key="1">
    <citation type="submission" date="2014-11" db="EMBL/GenBank/DDBJ databases">
        <authorList>
            <person name="Amaro Gonzalez C."/>
        </authorList>
    </citation>
    <scope>NUCLEOTIDE SEQUENCE</scope>
</reference>